<dbReference type="GO" id="GO:0008270">
    <property type="term" value="F:zinc ion binding"/>
    <property type="evidence" value="ECO:0007669"/>
    <property type="project" value="UniProtKB-KW"/>
</dbReference>
<proteinExistence type="predicted"/>
<evidence type="ECO:0000256" key="5">
    <source>
        <dbReference type="SAM" id="MobiDB-lite"/>
    </source>
</evidence>
<feature type="domain" description="RING-type" evidence="6">
    <location>
        <begin position="41"/>
        <end position="82"/>
    </location>
</feature>
<evidence type="ECO:0000256" key="4">
    <source>
        <dbReference type="PROSITE-ProRule" id="PRU00175"/>
    </source>
</evidence>
<reference evidence="7" key="3">
    <citation type="submission" date="2025-09" db="UniProtKB">
        <authorList>
            <consortium name="Ensembl"/>
        </authorList>
    </citation>
    <scope>IDENTIFICATION</scope>
</reference>
<feature type="compositionally biased region" description="Basic and acidic residues" evidence="5">
    <location>
        <begin position="814"/>
        <end position="836"/>
    </location>
</feature>
<feature type="compositionally biased region" description="Polar residues" evidence="5">
    <location>
        <begin position="790"/>
        <end position="800"/>
    </location>
</feature>
<dbReference type="GeneTree" id="ENSGT00950000183205"/>
<name>A0A8B9YIQ2_BOSMU</name>
<dbReference type="FunFam" id="3.30.40.10:FF:000344">
    <property type="entry name" value="protein SCAF11 isoform X1"/>
    <property type="match status" value="1"/>
</dbReference>
<feature type="compositionally biased region" description="Basic residues" evidence="5">
    <location>
        <begin position="780"/>
        <end position="789"/>
    </location>
</feature>
<evidence type="ECO:0000313" key="8">
    <source>
        <dbReference type="Proteomes" id="UP000694520"/>
    </source>
</evidence>
<feature type="region of interest" description="Disordered" evidence="5">
    <location>
        <begin position="1361"/>
        <end position="1380"/>
    </location>
</feature>
<feature type="compositionally biased region" description="Basic residues" evidence="5">
    <location>
        <begin position="921"/>
        <end position="942"/>
    </location>
</feature>
<dbReference type="SMART" id="SM00184">
    <property type="entry name" value="RING"/>
    <property type="match status" value="1"/>
</dbReference>
<dbReference type="PROSITE" id="PS50089">
    <property type="entry name" value="ZF_RING_2"/>
    <property type="match status" value="1"/>
</dbReference>
<reference evidence="7" key="2">
    <citation type="submission" date="2025-08" db="UniProtKB">
        <authorList>
            <consortium name="Ensembl"/>
        </authorList>
    </citation>
    <scope>IDENTIFICATION</scope>
</reference>
<keyword evidence="3" id="KW-0862">Zinc</keyword>
<keyword evidence="2 4" id="KW-0863">Zinc-finger</keyword>
<evidence type="ECO:0000313" key="7">
    <source>
        <dbReference type="Ensembl" id="ENSBGRP00000035654.1"/>
    </source>
</evidence>
<sequence>MKKKTIYTLNVGDQDYEDMQGEENKDNTATTGVLYSEADRCPICLSCLLEKEIGFPESCNHVFCLTCILKWAETLPSCPVDRKPFQAVVKFSVSEGCVKVQVKRQLRETKDKKNESSFKKQLSCQENSKSCMRKKIIGEDLLSVKFYDLKMIHRNSKYSEMGGKKNSIIKTNKPRRSNPYTNQCFRNFFSNVFSSSSHTGESSFSRTAYCTEFIEVNEISALIRQKRQELELSWFPDTLPGIGRISFIPWNIEIEVLPLISSVLPRTILPTSTISLENFGTSCKGYTLAHTQEGEEKKQTSGTSNTRGSRRKPAAATPTRRSTRNTRAEPVSQSQRSPVSNVSGCDAPDNNNPSVSVSSSGESEKQTRQAPKRKSVRRGRKLPLLKKKLRSSVPPPEKSSSSDSVDEEVAEPDIPPELEKEHQSDVESINTVQINVESESANGLRSCSEPLKESEECAETHDTEERVETLHSESDTQDPPVLLGGEEEVQKVENTSIEANVLCLESEISASTSKKESDPLENQDPIAEPSESEIKAEKCIDHVLNDSLTCSGSEIEVYQSASNLFELPENAEPIVNEEKVMESPIVKIIDPRDSTVKTEQLIDSPKLESSEGGVIQAVDTKSIESSEVLLLGHVENEDAEIIATCDTSGNETLSSIQDSENSLLKKNLNTKLDKSLEEKTESLVEYPRSTELPKTHLALIQKHFSEDNNEMIPMECDSFCSDQNESEIEPSVNADAKQVNENSVEHSSQKNMSSSDPANEKFETVSQPSENPVDATDKAKKPRTRRSRFHSPSTTWSPNKDTAREKKRSQSPSPKRETGKDSRKSRSPSPKKESVRGRRKSRSQSPKKDSARERKRSQSRSPKRDSAKEGKRSESLSPKRENRRSQSRVKDSSPREKSRSRSRERESDRDGSRRDRDRERRMRRWSRSRSRSRSPSRSRTKSKGSSFGRNDRDSYSPRWKERWANDGWRCPRGNDRYRKSDSEKQNENTRKEKNDINTDADDSNSADKHRNDCPTWVTEKINSGPDPRIRNPEKLKDSHWEENRNENSGNSWNKNFSSAWMSNRGRGNRGRGNHRGGFAYTDQNENRWQNRKPLSGNSNSSGNETFKFVEQQPYKRKSEQEFSFDTPADRSGWTSASSWAVRKTLPADVQNYYSRRGRSSSGPQSGWMRQDEETAEQESNLKDQTNQQGDGSQLPMNMMQPQMNAMQQHMSAHQPVNMFPYPVGVPAPLMNIQRSPFSIHPQLPLHLHTGVPLMQVAAPGGVSQGLPPPPPPPPPSQQVGYIASQPDGKQLQKLQIQEKAAQEVKLAIKPFYQNKDITKEEYKEIVRKAVDKVCHSKSGEVNSTKVANLVKAYVDKYKYSRKGSQKKTLEEPMSADKNMC</sequence>
<feature type="compositionally biased region" description="Basic and acidic residues" evidence="5">
    <location>
        <begin position="972"/>
        <end position="996"/>
    </location>
</feature>
<gene>
    <name evidence="7" type="primary">SCAF11</name>
</gene>
<dbReference type="GO" id="GO:0003723">
    <property type="term" value="F:RNA binding"/>
    <property type="evidence" value="ECO:0007669"/>
    <property type="project" value="TreeGrafter"/>
</dbReference>
<dbReference type="InterPro" id="IPR057031">
    <property type="entry name" value="SFR19-like_C"/>
</dbReference>
<dbReference type="Proteomes" id="UP000694520">
    <property type="component" value="Chromosome 5"/>
</dbReference>
<feature type="compositionally biased region" description="Basic and acidic residues" evidence="5">
    <location>
        <begin position="1027"/>
        <end position="1045"/>
    </location>
</feature>
<dbReference type="Pfam" id="PF23030">
    <property type="entry name" value="SCAF11-like_C"/>
    <property type="match status" value="1"/>
</dbReference>
<organism evidence="7 8">
    <name type="scientific">Bos mutus grunniens</name>
    <name type="common">Wild yak</name>
    <name type="synonym">Bos grunniens</name>
    <dbReference type="NCBI Taxonomy" id="30521"/>
    <lineage>
        <taxon>Eukaryota</taxon>
        <taxon>Metazoa</taxon>
        <taxon>Chordata</taxon>
        <taxon>Craniata</taxon>
        <taxon>Vertebrata</taxon>
        <taxon>Euteleostomi</taxon>
        <taxon>Mammalia</taxon>
        <taxon>Eutheria</taxon>
        <taxon>Laurasiatheria</taxon>
        <taxon>Artiodactyla</taxon>
        <taxon>Ruminantia</taxon>
        <taxon>Pecora</taxon>
        <taxon>Bovidae</taxon>
        <taxon>Bovinae</taxon>
        <taxon>Bos</taxon>
    </lineage>
</organism>
<feature type="region of interest" description="Disordered" evidence="5">
    <location>
        <begin position="290"/>
        <end position="482"/>
    </location>
</feature>
<feature type="region of interest" description="Disordered" evidence="5">
    <location>
        <begin position="509"/>
        <end position="533"/>
    </location>
</feature>
<evidence type="ECO:0000259" key="6">
    <source>
        <dbReference type="PROSITE" id="PS50089"/>
    </source>
</evidence>
<feature type="compositionally biased region" description="Basic and acidic residues" evidence="5">
    <location>
        <begin position="450"/>
        <end position="474"/>
    </location>
</feature>
<dbReference type="GO" id="GO:0000245">
    <property type="term" value="P:spliceosomal complex assembly"/>
    <property type="evidence" value="ECO:0007669"/>
    <property type="project" value="TreeGrafter"/>
</dbReference>
<evidence type="ECO:0000256" key="1">
    <source>
        <dbReference type="ARBA" id="ARBA00022723"/>
    </source>
</evidence>
<feature type="compositionally biased region" description="Polar residues" evidence="5">
    <location>
        <begin position="1182"/>
        <end position="1191"/>
    </location>
</feature>
<feature type="compositionally biased region" description="Acidic residues" evidence="5">
    <location>
        <begin position="404"/>
        <end position="416"/>
    </location>
</feature>
<dbReference type="Pfam" id="PF13639">
    <property type="entry name" value="zf-RING_2"/>
    <property type="match status" value="1"/>
</dbReference>
<keyword evidence="8" id="KW-1185">Reference proteome</keyword>
<keyword evidence="1" id="KW-0479">Metal-binding</keyword>
<dbReference type="InterPro" id="IPR017907">
    <property type="entry name" value="Znf_RING_CS"/>
</dbReference>
<dbReference type="PROSITE" id="PS00518">
    <property type="entry name" value="ZF_RING_1"/>
    <property type="match status" value="1"/>
</dbReference>
<feature type="compositionally biased region" description="Polar residues" evidence="5">
    <location>
        <begin position="331"/>
        <end position="353"/>
    </location>
</feature>
<feature type="compositionally biased region" description="Basic residues" evidence="5">
    <location>
        <begin position="370"/>
        <end position="390"/>
    </location>
</feature>
<feature type="compositionally biased region" description="Polar residues" evidence="5">
    <location>
        <begin position="1046"/>
        <end position="1061"/>
    </location>
</feature>
<feature type="compositionally biased region" description="Basic and acidic residues" evidence="5">
    <location>
        <begin position="862"/>
        <end position="920"/>
    </location>
</feature>
<protein>
    <submittedName>
        <fullName evidence="7">SR-related CTD associated factor 11</fullName>
    </submittedName>
</protein>
<evidence type="ECO:0000256" key="2">
    <source>
        <dbReference type="ARBA" id="ARBA00022771"/>
    </source>
</evidence>
<dbReference type="InterPro" id="IPR013083">
    <property type="entry name" value="Znf_RING/FYVE/PHD"/>
</dbReference>
<dbReference type="PANTHER" id="PTHR47048">
    <property type="entry name" value="PROTEIN SCAF11"/>
    <property type="match status" value="1"/>
</dbReference>
<feature type="compositionally biased region" description="Polar residues" evidence="5">
    <location>
        <begin position="426"/>
        <end position="445"/>
    </location>
</feature>
<dbReference type="PANTHER" id="PTHR47048:SF1">
    <property type="entry name" value="PROTEIN SCAF11"/>
    <property type="match status" value="1"/>
</dbReference>
<reference evidence="7" key="1">
    <citation type="submission" date="2019-05" db="EMBL/GenBank/DDBJ databases">
        <authorList>
            <person name="Zhang S."/>
            <person name="Liu J."/>
        </authorList>
    </citation>
    <scope>NUCLEOTIDE SEQUENCE [LARGE SCALE GENOMIC DNA]</scope>
</reference>
<feature type="region of interest" description="Disordered" evidence="5">
    <location>
        <begin position="723"/>
        <end position="1137"/>
    </location>
</feature>
<dbReference type="CDD" id="cd16636">
    <property type="entry name" value="mRING-HC-C3HC3D_SCAF11"/>
    <property type="match status" value="1"/>
</dbReference>
<feature type="compositionally biased region" description="Polar residues" evidence="5">
    <location>
        <begin position="1095"/>
        <end position="1104"/>
    </location>
</feature>
<feature type="compositionally biased region" description="Basic and acidic residues" evidence="5">
    <location>
        <begin position="949"/>
        <end position="964"/>
    </location>
</feature>
<feature type="region of interest" description="Disordered" evidence="5">
    <location>
        <begin position="1153"/>
        <end position="1195"/>
    </location>
</feature>
<dbReference type="InterPro" id="IPR001841">
    <property type="entry name" value="Znf_RING"/>
</dbReference>
<accession>A0A8B9YIQ2</accession>
<dbReference type="Ensembl" id="ENSBGRT00000041237.1">
    <property type="protein sequence ID" value="ENSBGRP00000035654.1"/>
    <property type="gene ID" value="ENSBGRG00000022234.1"/>
</dbReference>
<dbReference type="Gene3D" id="3.30.40.10">
    <property type="entry name" value="Zinc/RING finger domain, C3HC4 (zinc finger)"/>
    <property type="match status" value="1"/>
</dbReference>
<evidence type="ECO:0000256" key="3">
    <source>
        <dbReference type="ARBA" id="ARBA00022833"/>
    </source>
</evidence>
<dbReference type="SUPFAM" id="SSF57850">
    <property type="entry name" value="RING/U-box"/>
    <property type="match status" value="1"/>
</dbReference>